<dbReference type="AlphaFoldDB" id="A0A2J8I571"/>
<evidence type="ECO:0000313" key="3">
    <source>
        <dbReference type="EMBL" id="PNI05677.1"/>
    </source>
</evidence>
<feature type="domain" description="Phytase-like" evidence="2">
    <location>
        <begin position="447"/>
        <end position="707"/>
    </location>
</feature>
<feature type="chain" id="PRO_5014456264" evidence="1">
    <location>
        <begin position="25"/>
        <end position="724"/>
    </location>
</feature>
<reference evidence="3 4" key="1">
    <citation type="submission" date="2018-01" db="EMBL/GenBank/DDBJ databases">
        <title>Draft genome sequences of six Vibrio diazotrophicus strains isolated from deep-sea sediments of the Baltic Sea.</title>
        <authorList>
            <person name="Castillo D."/>
            <person name="Vandieken V."/>
            <person name="Chiang O."/>
            <person name="Middelboe M."/>
        </authorList>
    </citation>
    <scope>NUCLEOTIDE SEQUENCE [LARGE SCALE GENOMIC DNA]</scope>
    <source>
        <strain evidence="3 4">60.27F</strain>
    </source>
</reference>
<dbReference type="InterPro" id="IPR052956">
    <property type="entry name" value="Mesenchyme-surface_protein"/>
</dbReference>
<dbReference type="Proteomes" id="UP000236449">
    <property type="component" value="Unassembled WGS sequence"/>
</dbReference>
<dbReference type="PANTHER" id="PTHR46928:SF1">
    <property type="entry name" value="MESENCHYME-SPECIFIC CELL SURFACE GLYCOPROTEIN"/>
    <property type="match status" value="1"/>
</dbReference>
<dbReference type="PANTHER" id="PTHR46928">
    <property type="entry name" value="MESENCHYME-SPECIFIC CELL SURFACE GLYCOPROTEIN"/>
    <property type="match status" value="1"/>
</dbReference>
<dbReference type="SUPFAM" id="SSF50969">
    <property type="entry name" value="YVTN repeat-like/Quinoprotein amine dehydrogenase"/>
    <property type="match status" value="1"/>
</dbReference>
<dbReference type="InterPro" id="IPR015943">
    <property type="entry name" value="WD40/YVTN_repeat-like_dom_sf"/>
</dbReference>
<comment type="caution">
    <text evidence="3">The sequence shown here is derived from an EMBL/GenBank/DDBJ whole genome shotgun (WGS) entry which is preliminary data.</text>
</comment>
<evidence type="ECO:0000313" key="4">
    <source>
        <dbReference type="Proteomes" id="UP000236449"/>
    </source>
</evidence>
<dbReference type="OrthoDB" id="9803927at2"/>
<dbReference type="RefSeq" id="WP_102965729.1">
    <property type="nucleotide sequence ID" value="NZ_POSK01000003.1"/>
</dbReference>
<protein>
    <submittedName>
        <fullName evidence="3">Alkaline phosphatase</fullName>
    </submittedName>
</protein>
<evidence type="ECO:0000259" key="2">
    <source>
        <dbReference type="Pfam" id="PF13449"/>
    </source>
</evidence>
<gene>
    <name evidence="3" type="ORF">C1N32_06155</name>
</gene>
<dbReference type="InterPro" id="IPR011044">
    <property type="entry name" value="Quino_amine_DH_bsu"/>
</dbReference>
<sequence length="724" mass="78109">MEVKYLKTTLLAATIAAASSFAHAESFQRIATFAVADNIPAGKAKSSVTSSEIITASEDGNTLIYSDSPMGGIGFIDIKNPNQPLAAGFLDLQGEPTSVAAIGKMVVAGVNTSKSYTEPSGYLAAVSIASHKLIQKCDLGGQPDSVAVSKDGRFVAVAIENERDEELNDGELPQMPAGYLSIVPITNNKLDCASIKKVNLTGITEIAPTDPEPEFVAFNDNNEIALTLQENNHIAIIDAESGKIIQHFSAGTVDLNNIDTKKDGALTFNQSLTNVRREPDSVKWLDNDRFVIANEGDYKGGARGFTIFNKQGEVLFESGAGFEYEVVKAGHYPEKRSGKKGAEPEGIEVAKFGNDTYIFVMSERGSIMGVYRDTGAEPELVQMLPSGIAPESAIAIPKRGLIATANEKDMVKDKGARSHVMIYQWTNAAPTYPMIQSTMDSNNRPIGWGALSGLAADLNQAGTLYAISDSFYSAQPAIFTIDATQSPALIKDKIIITHGGRAAEKLDLEGIAVDPQGGFWLASEGNAEKSVPHQLLHVTKRGAIDQTVPFPAELLQHQERFGAEGIAIQGDSLWVAIQRPWKDDEKNTVKLLSYNTKTKQWGAVRYPLESAQKGWIGLSEITIYGDNAYIIERDNQLDSDAKVKRLYKVALSELKPAPLGSQLPTVSKTLVHDFLPELKAAKGYVVDKIEGFTIDASGQGYAVTDNDGVDDSSGETLFFKVDKF</sequence>
<dbReference type="EMBL" id="POSK01000003">
    <property type="protein sequence ID" value="PNI05677.1"/>
    <property type="molecule type" value="Genomic_DNA"/>
</dbReference>
<dbReference type="SUPFAM" id="SSF50956">
    <property type="entry name" value="Thermostable phytase (3-phytase)"/>
    <property type="match status" value="1"/>
</dbReference>
<dbReference type="Gene3D" id="2.130.10.10">
    <property type="entry name" value="YVTN repeat-like/Quinoprotein amine dehydrogenase"/>
    <property type="match status" value="1"/>
</dbReference>
<feature type="signal peptide" evidence="1">
    <location>
        <begin position="1"/>
        <end position="24"/>
    </location>
</feature>
<keyword evidence="1" id="KW-0732">Signal</keyword>
<accession>A0A2J8I571</accession>
<name>A0A2J8I571_VIBDI</name>
<organism evidence="3 4">
    <name type="scientific">Vibrio diazotrophicus</name>
    <dbReference type="NCBI Taxonomy" id="685"/>
    <lineage>
        <taxon>Bacteria</taxon>
        <taxon>Pseudomonadati</taxon>
        <taxon>Pseudomonadota</taxon>
        <taxon>Gammaproteobacteria</taxon>
        <taxon>Vibrionales</taxon>
        <taxon>Vibrionaceae</taxon>
        <taxon>Vibrio</taxon>
    </lineage>
</organism>
<dbReference type="InterPro" id="IPR027372">
    <property type="entry name" value="Phytase-like_dom"/>
</dbReference>
<dbReference type="Pfam" id="PF13449">
    <property type="entry name" value="Phytase-like"/>
    <property type="match status" value="1"/>
</dbReference>
<evidence type="ECO:0000256" key="1">
    <source>
        <dbReference type="SAM" id="SignalP"/>
    </source>
</evidence>
<proteinExistence type="predicted"/>